<dbReference type="Gene3D" id="2.60.40.10">
    <property type="entry name" value="Immunoglobulins"/>
    <property type="match status" value="3"/>
</dbReference>
<evidence type="ECO:0000256" key="4">
    <source>
        <dbReference type="SAM" id="SignalP"/>
    </source>
</evidence>
<organism evidence="7 8">
    <name type="scientific">Pontiella desulfatans</name>
    <dbReference type="NCBI Taxonomy" id="2750659"/>
    <lineage>
        <taxon>Bacteria</taxon>
        <taxon>Pseudomonadati</taxon>
        <taxon>Kiritimatiellota</taxon>
        <taxon>Kiritimatiellia</taxon>
        <taxon>Kiritimatiellales</taxon>
        <taxon>Pontiellaceae</taxon>
        <taxon>Pontiella</taxon>
    </lineage>
</organism>
<dbReference type="PROSITE" id="PS50853">
    <property type="entry name" value="FN3"/>
    <property type="match status" value="1"/>
</dbReference>
<dbReference type="SMART" id="SM00606">
    <property type="entry name" value="CBD_IV"/>
    <property type="match status" value="1"/>
</dbReference>
<dbReference type="InterPro" id="IPR036116">
    <property type="entry name" value="FN3_sf"/>
</dbReference>
<dbReference type="RefSeq" id="WP_136077460.1">
    <property type="nucleotide sequence ID" value="NZ_CAAHFG010000001.1"/>
</dbReference>
<dbReference type="SUPFAM" id="SSF49785">
    <property type="entry name" value="Galactose-binding domain-like"/>
    <property type="match status" value="1"/>
</dbReference>
<feature type="domain" description="CBM6" evidence="6">
    <location>
        <begin position="891"/>
        <end position="1026"/>
    </location>
</feature>
<evidence type="ECO:0000256" key="1">
    <source>
        <dbReference type="ARBA" id="ARBA00022729"/>
    </source>
</evidence>
<dbReference type="Gene3D" id="2.60.120.260">
    <property type="entry name" value="Galactose-binding domain-like"/>
    <property type="match status" value="2"/>
</dbReference>
<accession>A0A6C2TVP4</accession>
<keyword evidence="7" id="KW-0378">Hydrolase</keyword>
<keyword evidence="7" id="KW-0858">Xylan degradation</keyword>
<dbReference type="SUPFAM" id="SSF49265">
    <property type="entry name" value="Fibronectin type III"/>
    <property type="match status" value="3"/>
</dbReference>
<feature type="compositionally biased region" description="Basic and acidic residues" evidence="3">
    <location>
        <begin position="706"/>
        <end position="718"/>
    </location>
</feature>
<feature type="region of interest" description="Disordered" evidence="3">
    <location>
        <begin position="706"/>
        <end position="726"/>
    </location>
</feature>
<dbReference type="InterPro" id="IPR008397">
    <property type="entry name" value="Alginate_lyase_dom"/>
</dbReference>
<keyword evidence="7" id="KW-0326">Glycosidase</keyword>
<dbReference type="InterPro" id="IPR008929">
    <property type="entry name" value="Chondroitin_lyas"/>
</dbReference>
<dbReference type="CDD" id="cd00063">
    <property type="entry name" value="FN3"/>
    <property type="match status" value="2"/>
</dbReference>
<reference evidence="7 8" key="1">
    <citation type="submission" date="2019-04" db="EMBL/GenBank/DDBJ databases">
        <authorList>
            <person name="Van Vliet M D."/>
        </authorList>
    </citation>
    <scope>NUCLEOTIDE SEQUENCE [LARGE SCALE GENOMIC DNA]</scope>
    <source>
        <strain evidence="7 8">F1</strain>
    </source>
</reference>
<sequence>MTKRALTLVSALSLMGNLALAEWFTNDLTDAASVASDFDEYVSSHANSSWSHVASGATDQNGAPNTELTGGAILDWVTADDDTARSYLGTIASDWLDKSWTAHIAIEAPSSTTPYIFFGLGDPTPNESASNEPRKGDSTYVYWRSGSTGSKVSVKRNGITEINTGAWQGDPGYDMYMTYNHLDQTVRFEIDNWNGGRFSGVNVDTGTLSVDGYFSNTNDVHIFFGANAKVTFGEFYVKETFQCVHPGIPLTIEDLDAVKARLAVEPWATGYAHLLADGHASTNYVMRGPFETVSHAKPGQENDGSDPAWENDMEAIHCLARMWYFTEEDAYAQKGRDILISWATNQTLFAAGETYLEMGYNAWRVFEGADILRGTWPGWTDEDTEICKTYFENVYWDPGHVHVPYPLRSANQGAANLAAAVGVAIFNDDEVKFNQCLQAFRAGPAGALMDSLCNGQVGDSGRDSHSNGQIELLTWIAEAFWKQGVDVYAEHDNRLLAAGEYYSRVAMGLETPFVTAGTVYDIYSDNNALTATNATYFHGAKGLNKLHAAYVLRKGLSAPYLEEYLACFEQTEESFTYLKAVDTSTAVIPAPLTEPAPVASVTSLNGANMGDCTSGNESYSSGTWTVSGRGTRLYYSSDPDYRFAYLPVTGDATIIAQLIGLSGGSATDARAGLVFNESMANNDTMAAVVITAEDADDELQTWYRGETAHSHDGGDPVHGKPNQPRPRMPYWLKIERVGERVTLFTSPDGASWSTAGVADYEGLADTAYFGLAVSSDEYGSTATATFTDVRITGGDGGEASTVPEAPFAIYASPGGTEVPLRWLESFEADSYKIWKSTISGGPYTLLTQETGTSFVDTNVVYGTRYYYAVSAVNTHGESAKSPEETFQYRANHIEAEDYDGRGGNAREVGGCSDWCGGDKVGFINDGEWNRYDNIQIGTGSVFRARVATGSTNATGKIEVRLDSSTGTLIGSVDVPYTGSWDNNWNTIETALDPVSGTRSVYLKYVETTAAGVTGAGLFDVNWFGFINTNIAPDHLAASVSSASQLDLTWSPVAGATEYVLKRSLASGGPYTEVGTFLDTGFSDAGLIAGAAYYYVVTAIIDGQETVNSAEVMAVPEGPPPPAVPFFTNTLTDAASVALDFNEYISSVSNAVWSYTNGYMVTDSGTTNTVLEGGAVIDWVTVDDDTARSYLGTIHSNYLGKSWTAHIGMEAPNAEKPYYFFGLGNPTPNEAGNRYHEPRNADTVYLKFQTGNRNSDVKVYNDNGDVLYDTEAWRGDPGYDIWMTYNHVNQTIQFDLDDWNGGRYSDIDLSTPEISIAGQISDTNMAHIFFGSNAKVCFRDFDVVENDAETPPAVPQNVYTVVNNMAVSVNWDAAGGADSYDVKRSATSGAGYATIATGVTDLTYVDATVETNETYYYVVSATNQFGASDDSSEVIGVGFPYDIIGTDATYLNNPALAKDNLFDTDPTTFFDGYGNGGWGGVDFGTARQVVEIQYTLRNWGSHAYPAATNATFEGANLDDFSDAVVLHTISTNAALYPAVNSAVVSNTASFRYVRLLPREGNACNFMAELNVVTTENIPSTTNGTLHSWLDSYYDVDTLFGGDYEAADLSDTDLDGHLAWEEHIAGTIPTDSSSVLRVNSTEATGGGLVITWQSVAGKNYSIITNANLLFRNTSTMATGISGLPTETSYTSSIPSAESLFFEVGVE</sequence>
<dbReference type="InterPro" id="IPR006584">
    <property type="entry name" value="Cellulose-bd_IV"/>
</dbReference>
<dbReference type="InterPro" id="IPR005084">
    <property type="entry name" value="CBM6"/>
</dbReference>
<dbReference type="SMART" id="SM00060">
    <property type="entry name" value="FN3"/>
    <property type="match status" value="3"/>
</dbReference>
<keyword evidence="8" id="KW-1185">Reference proteome</keyword>
<dbReference type="PROSITE" id="PS51175">
    <property type="entry name" value="CBM6"/>
    <property type="match status" value="1"/>
</dbReference>
<dbReference type="Pfam" id="PF05426">
    <property type="entry name" value="Alginate_lyase"/>
    <property type="match status" value="1"/>
</dbReference>
<keyword evidence="1 4" id="KW-0732">Signal</keyword>
<keyword evidence="2" id="KW-0456">Lyase</keyword>
<evidence type="ECO:0000256" key="3">
    <source>
        <dbReference type="SAM" id="MobiDB-lite"/>
    </source>
</evidence>
<dbReference type="InterPro" id="IPR008979">
    <property type="entry name" value="Galactose-bd-like_sf"/>
</dbReference>
<dbReference type="InterPro" id="IPR003961">
    <property type="entry name" value="FN3_dom"/>
</dbReference>
<evidence type="ECO:0000259" key="6">
    <source>
        <dbReference type="PROSITE" id="PS51175"/>
    </source>
</evidence>
<evidence type="ECO:0000256" key="2">
    <source>
        <dbReference type="ARBA" id="ARBA00023239"/>
    </source>
</evidence>
<name>A0A6C2TVP4_PONDE</name>
<feature type="signal peptide" evidence="4">
    <location>
        <begin position="1"/>
        <end position="21"/>
    </location>
</feature>
<dbReference type="GO" id="GO:0030246">
    <property type="term" value="F:carbohydrate binding"/>
    <property type="evidence" value="ECO:0007669"/>
    <property type="project" value="InterPro"/>
</dbReference>
<feature type="chain" id="PRO_5025573446" evidence="4">
    <location>
        <begin position="22"/>
        <end position="1704"/>
    </location>
</feature>
<dbReference type="GO" id="GO:0016829">
    <property type="term" value="F:lyase activity"/>
    <property type="evidence" value="ECO:0007669"/>
    <property type="project" value="UniProtKB-KW"/>
</dbReference>
<evidence type="ECO:0000313" key="8">
    <source>
        <dbReference type="Proteomes" id="UP000366872"/>
    </source>
</evidence>
<keyword evidence="7" id="KW-0624">Polysaccharide degradation</keyword>
<keyword evidence="7" id="KW-0119">Carbohydrate metabolism</keyword>
<dbReference type="Proteomes" id="UP000366872">
    <property type="component" value="Unassembled WGS sequence"/>
</dbReference>
<evidence type="ECO:0000259" key="5">
    <source>
        <dbReference type="PROSITE" id="PS50853"/>
    </source>
</evidence>
<gene>
    <name evidence="7" type="primary">xynZ_1</name>
    <name evidence="7" type="ORF">PDESU_00274</name>
</gene>
<dbReference type="CDD" id="cd04084">
    <property type="entry name" value="CBM6_xylanase-like"/>
    <property type="match status" value="1"/>
</dbReference>
<proteinExistence type="predicted"/>
<dbReference type="GO" id="GO:0042597">
    <property type="term" value="C:periplasmic space"/>
    <property type="evidence" value="ECO:0007669"/>
    <property type="project" value="InterPro"/>
</dbReference>
<feature type="domain" description="Fibronectin type-III" evidence="5">
    <location>
        <begin position="802"/>
        <end position="891"/>
    </location>
</feature>
<dbReference type="Pfam" id="PF03422">
    <property type="entry name" value="CBM_6"/>
    <property type="match status" value="1"/>
</dbReference>
<dbReference type="GO" id="GO:0045493">
    <property type="term" value="P:xylan catabolic process"/>
    <property type="evidence" value="ECO:0007669"/>
    <property type="project" value="UniProtKB-KW"/>
</dbReference>
<evidence type="ECO:0000313" key="7">
    <source>
        <dbReference type="EMBL" id="VGO11728.1"/>
    </source>
</evidence>
<dbReference type="GO" id="GO:0016798">
    <property type="term" value="F:hydrolase activity, acting on glycosyl bonds"/>
    <property type="evidence" value="ECO:0007669"/>
    <property type="project" value="UniProtKB-KW"/>
</dbReference>
<dbReference type="Gene3D" id="1.50.10.100">
    <property type="entry name" value="Chondroitin AC/alginate lyase"/>
    <property type="match status" value="1"/>
</dbReference>
<protein>
    <submittedName>
        <fullName evidence="7">Endo-1,4-beta-xylanase Z</fullName>
    </submittedName>
</protein>
<dbReference type="InterPro" id="IPR013783">
    <property type="entry name" value="Ig-like_fold"/>
</dbReference>
<dbReference type="EMBL" id="CAAHFG010000001">
    <property type="protein sequence ID" value="VGO11728.1"/>
    <property type="molecule type" value="Genomic_DNA"/>
</dbReference>
<dbReference type="Gene3D" id="2.60.120.200">
    <property type="match status" value="1"/>
</dbReference>
<dbReference type="SUPFAM" id="SSF48230">
    <property type="entry name" value="Chondroitin AC/alginate lyase"/>
    <property type="match status" value="1"/>
</dbReference>